<dbReference type="RefSeq" id="XP_064657874.1">
    <property type="nucleotide sequence ID" value="XM_064804073.1"/>
</dbReference>
<evidence type="ECO:0000256" key="1">
    <source>
        <dbReference type="SAM" id="MobiDB-lite"/>
    </source>
</evidence>
<reference evidence="2 3" key="1">
    <citation type="submission" date="2023-08" db="EMBL/GenBank/DDBJ databases">
        <title>Black Yeasts Isolated from many extreme environments.</title>
        <authorList>
            <person name="Coleine C."/>
            <person name="Stajich J.E."/>
            <person name="Selbmann L."/>
        </authorList>
    </citation>
    <scope>NUCLEOTIDE SEQUENCE [LARGE SCALE GENOMIC DNA]</scope>
    <source>
        <strain evidence="2 3">CCFEE 5935</strain>
    </source>
</reference>
<dbReference type="AlphaFoldDB" id="A0AAV9P6M5"/>
<accession>A0AAV9P6M5</accession>
<organism evidence="2 3">
    <name type="scientific">Saxophila tyrrhenica</name>
    <dbReference type="NCBI Taxonomy" id="1690608"/>
    <lineage>
        <taxon>Eukaryota</taxon>
        <taxon>Fungi</taxon>
        <taxon>Dikarya</taxon>
        <taxon>Ascomycota</taxon>
        <taxon>Pezizomycotina</taxon>
        <taxon>Dothideomycetes</taxon>
        <taxon>Dothideomycetidae</taxon>
        <taxon>Mycosphaerellales</taxon>
        <taxon>Extremaceae</taxon>
        <taxon>Saxophila</taxon>
    </lineage>
</organism>
<protein>
    <submittedName>
        <fullName evidence="2">Uncharacterized protein</fullName>
    </submittedName>
</protein>
<feature type="compositionally biased region" description="Low complexity" evidence="1">
    <location>
        <begin position="54"/>
        <end position="66"/>
    </location>
</feature>
<comment type="caution">
    <text evidence="2">The sequence shown here is derived from an EMBL/GenBank/DDBJ whole genome shotgun (WGS) entry which is preliminary data.</text>
</comment>
<evidence type="ECO:0000313" key="2">
    <source>
        <dbReference type="EMBL" id="KAK5168264.1"/>
    </source>
</evidence>
<evidence type="ECO:0000313" key="3">
    <source>
        <dbReference type="Proteomes" id="UP001337655"/>
    </source>
</evidence>
<feature type="region of interest" description="Disordered" evidence="1">
    <location>
        <begin position="1"/>
        <end position="82"/>
    </location>
</feature>
<name>A0AAV9P6M5_9PEZI</name>
<gene>
    <name evidence="2" type="ORF">LTR77_006833</name>
</gene>
<dbReference type="EMBL" id="JAVRRT010000010">
    <property type="protein sequence ID" value="KAK5168264.1"/>
    <property type="molecule type" value="Genomic_DNA"/>
</dbReference>
<sequence>MAKTTTPVAGLRHKQASKDSTSTRAGVVKAKRGRSTRSTPTGGNRKLRGETPKSAPAEPDAADSSAGNDGGSREEGSPFLGLPPELRNNVYAFVAAETPAYLRKGHTSHLISGSPLARVNRQIREEFVSSLTLEIKVIRTEMRNFDYSHVVNFLNRLNDVDLYGLSNAETPTSRLINIRLVLTRLPKYDRESLLRWLKRLEHPTKRGAEIVTTVDVSDNSLDAISKRWLGGDHIETTRLRLRDSARELDRSFLIKLKDGRAKKEVRSILTAVLNFCDMLRRRQLEIAQSKLGVQSA</sequence>
<proteinExistence type="predicted"/>
<keyword evidence="3" id="KW-1185">Reference proteome</keyword>
<dbReference type="GeneID" id="89928172"/>
<dbReference type="Proteomes" id="UP001337655">
    <property type="component" value="Unassembled WGS sequence"/>
</dbReference>